<proteinExistence type="predicted"/>
<protein>
    <recommendedName>
        <fullName evidence="2">SET domain-containing protein</fullName>
    </recommendedName>
</protein>
<feature type="compositionally biased region" description="Gly residues" evidence="1">
    <location>
        <begin position="593"/>
        <end position="604"/>
    </location>
</feature>
<dbReference type="Pfam" id="PF00856">
    <property type="entry name" value="SET"/>
    <property type="match status" value="1"/>
</dbReference>
<dbReference type="InterPro" id="IPR001214">
    <property type="entry name" value="SET_dom"/>
</dbReference>
<dbReference type="EMBL" id="ML002376">
    <property type="protein sequence ID" value="RKP38357.1"/>
    <property type="molecule type" value="Genomic_DNA"/>
</dbReference>
<feature type="region of interest" description="Disordered" evidence="1">
    <location>
        <begin position="432"/>
        <end position="453"/>
    </location>
</feature>
<feature type="region of interest" description="Disordered" evidence="1">
    <location>
        <begin position="300"/>
        <end position="353"/>
    </location>
</feature>
<evidence type="ECO:0000313" key="3">
    <source>
        <dbReference type="EMBL" id="RKP38357.1"/>
    </source>
</evidence>
<reference evidence="4" key="1">
    <citation type="journal article" date="2018" name="Nat. Microbiol.">
        <title>Leveraging single-cell genomics to expand the fungal tree of life.</title>
        <authorList>
            <person name="Ahrendt S.R."/>
            <person name="Quandt C.A."/>
            <person name="Ciobanu D."/>
            <person name="Clum A."/>
            <person name="Salamov A."/>
            <person name="Andreopoulos B."/>
            <person name="Cheng J.F."/>
            <person name="Woyke T."/>
            <person name="Pelin A."/>
            <person name="Henrissat B."/>
            <person name="Reynolds N.K."/>
            <person name="Benny G.L."/>
            <person name="Smith M.E."/>
            <person name="James T.Y."/>
            <person name="Grigoriev I.V."/>
        </authorList>
    </citation>
    <scope>NUCLEOTIDE SEQUENCE [LARGE SCALE GENOMIC DNA]</scope>
    <source>
        <strain evidence="4">RSA 468</strain>
    </source>
</reference>
<sequence length="714" mass="76164">MPLGAPDTADPSANGIIRAPTLGSALAALFSRYVHGELANLLAHVRHQYIYHRDPALFVGLRNNRLQSVMLDTLWGFKPLSERFDPQSPVNNEPYTVLRQVRDQITSEGPVMTVTSQIVPRPMLLPKSLLSAAEVALSPTIGVHPSPLPDPTQVAARTDLIYRRRVPNLVRATTTVNAFGGVDMSAHRQPHHARSTMTSSSTQPTADDSAAYQEFVREQNPHSPAWFLAPSECYQRVLENLDPQLTDDPEGLHKWLAKWWAASGSGGGSLSERVMPPTHRLPVALFHNQYFVNRAHVPQNQANSRQRAHNQAPMAPKCLFPPSEPSSPDSKGGGGGGAGRPSMSPFPIDRTVPIPFDELDDALEAEPPTDPSGKQGWRLRLTVFGTFGYRRDEDAILAPSPDPIGVGPVINRIGNPGEGAFFRVVGTIRTPTADLPSHGSGSGGGRSAGGSSARTAAYNDASAVNVALQTSAQLSDWSETAHRFWEADLTHSMASAPPRQRTLGLFTNQSFEKNAIVLEFRGQWLGSHQAGLRQQRYLQSVRSILGGTQGTAGVKAGGGSHDRSTNGHSGGGVTGKPGRPAGSGSRLRQAMNAGGGNGGGGGGRSTPSLNMLTPPHSTSNGGGVDGAEYPTSCASAAADPGRPGQRYPNCIMIRAARDWFVDASGFRSPCAYIQHSAKPNLFAKTLCLADGSLHVVLCAVRHIEADEELTLAYD</sequence>
<dbReference type="SUPFAM" id="SSF82199">
    <property type="entry name" value="SET domain"/>
    <property type="match status" value="1"/>
</dbReference>
<evidence type="ECO:0000256" key="1">
    <source>
        <dbReference type="SAM" id="MobiDB-lite"/>
    </source>
</evidence>
<gene>
    <name evidence="3" type="ORF">BJ085DRAFT_36202</name>
</gene>
<dbReference type="Proteomes" id="UP000268162">
    <property type="component" value="Unassembled WGS sequence"/>
</dbReference>
<feature type="compositionally biased region" description="Polar residues" evidence="1">
    <location>
        <begin position="605"/>
        <end position="619"/>
    </location>
</feature>
<dbReference type="SMART" id="SM00317">
    <property type="entry name" value="SET"/>
    <property type="match status" value="1"/>
</dbReference>
<feature type="region of interest" description="Disordered" evidence="1">
    <location>
        <begin position="187"/>
        <end position="208"/>
    </location>
</feature>
<feature type="compositionally biased region" description="Gly residues" evidence="1">
    <location>
        <begin position="549"/>
        <end position="559"/>
    </location>
</feature>
<accession>A0A4P9ZXI5</accession>
<evidence type="ECO:0000259" key="2">
    <source>
        <dbReference type="SMART" id="SM00317"/>
    </source>
</evidence>
<keyword evidence="4" id="KW-1185">Reference proteome</keyword>
<organism evidence="3 4">
    <name type="scientific">Dimargaris cristalligena</name>
    <dbReference type="NCBI Taxonomy" id="215637"/>
    <lineage>
        <taxon>Eukaryota</taxon>
        <taxon>Fungi</taxon>
        <taxon>Fungi incertae sedis</taxon>
        <taxon>Zoopagomycota</taxon>
        <taxon>Kickxellomycotina</taxon>
        <taxon>Dimargaritomycetes</taxon>
        <taxon>Dimargaritales</taxon>
        <taxon>Dimargaritaceae</taxon>
        <taxon>Dimargaris</taxon>
    </lineage>
</organism>
<evidence type="ECO:0000313" key="4">
    <source>
        <dbReference type="Proteomes" id="UP000268162"/>
    </source>
</evidence>
<dbReference type="Gene3D" id="2.170.270.10">
    <property type="entry name" value="SET domain"/>
    <property type="match status" value="1"/>
</dbReference>
<dbReference type="AlphaFoldDB" id="A0A4P9ZXI5"/>
<feature type="domain" description="SET" evidence="2">
    <location>
        <begin position="491"/>
        <end position="714"/>
    </location>
</feature>
<feature type="compositionally biased region" description="Polar residues" evidence="1">
    <location>
        <begin position="195"/>
        <end position="206"/>
    </location>
</feature>
<name>A0A4P9ZXI5_9FUNG</name>
<dbReference type="InterPro" id="IPR046341">
    <property type="entry name" value="SET_dom_sf"/>
</dbReference>
<feature type="region of interest" description="Disordered" evidence="1">
    <location>
        <begin position="549"/>
        <end position="625"/>
    </location>
</feature>